<organism evidence="1 2">
    <name type="scientific">Corchorus olitorius</name>
    <dbReference type="NCBI Taxonomy" id="93759"/>
    <lineage>
        <taxon>Eukaryota</taxon>
        <taxon>Viridiplantae</taxon>
        <taxon>Streptophyta</taxon>
        <taxon>Embryophyta</taxon>
        <taxon>Tracheophyta</taxon>
        <taxon>Spermatophyta</taxon>
        <taxon>Magnoliopsida</taxon>
        <taxon>eudicotyledons</taxon>
        <taxon>Gunneridae</taxon>
        <taxon>Pentapetalae</taxon>
        <taxon>rosids</taxon>
        <taxon>malvids</taxon>
        <taxon>Malvales</taxon>
        <taxon>Malvaceae</taxon>
        <taxon>Grewioideae</taxon>
        <taxon>Apeibeae</taxon>
        <taxon>Corchorus</taxon>
    </lineage>
</organism>
<comment type="caution">
    <text evidence="1">The sequence shown here is derived from an EMBL/GenBank/DDBJ whole genome shotgun (WGS) entry which is preliminary data.</text>
</comment>
<dbReference type="OrthoDB" id="996430at2759"/>
<proteinExistence type="predicted"/>
<protein>
    <submittedName>
        <fullName evidence="1">F-box family protein</fullName>
    </submittedName>
</protein>
<dbReference type="InterPro" id="IPR032675">
    <property type="entry name" value="LRR_dom_sf"/>
</dbReference>
<evidence type="ECO:0000313" key="1">
    <source>
        <dbReference type="EMBL" id="OMO93206.1"/>
    </source>
</evidence>
<evidence type="ECO:0000313" key="2">
    <source>
        <dbReference type="Proteomes" id="UP000187203"/>
    </source>
</evidence>
<dbReference type="SUPFAM" id="SSF52047">
    <property type="entry name" value="RNI-like"/>
    <property type="match status" value="1"/>
</dbReference>
<dbReference type="AlphaFoldDB" id="A0A1R3JEG0"/>
<accession>A0A1R3JEG0</accession>
<gene>
    <name evidence="1" type="ORF">COLO4_17055</name>
</gene>
<sequence>MTYLDSHNIQHLIFKSPSTKAYPTLFPPTQSSSLSSSLRILELDSCHVDLSNPTPCMPKLTTLYLNGCDFAPNSKTLDQLEFDPFASCVNLKQLYLHKCQFSEGITLKITAPRLVSLDITELTIPHKRDAAFDHIIKLEIWTPKLLSLRLNLYMPLDFSCLHLPVLENLDVQICSATTNNRTTVSFLLNMFRGFHNAQRIKICSKIILILSLLHQLAALHTQPPLFTRLKTLTVQRLKGSSLNKIPDNVLSYFLKGTSLASVEYE</sequence>
<dbReference type="Proteomes" id="UP000187203">
    <property type="component" value="Unassembled WGS sequence"/>
</dbReference>
<dbReference type="EMBL" id="AWUE01016284">
    <property type="protein sequence ID" value="OMO93206.1"/>
    <property type="molecule type" value="Genomic_DNA"/>
</dbReference>
<keyword evidence="2" id="KW-1185">Reference proteome</keyword>
<name>A0A1R3JEG0_9ROSI</name>
<dbReference type="Gene3D" id="3.80.10.10">
    <property type="entry name" value="Ribonuclease Inhibitor"/>
    <property type="match status" value="1"/>
</dbReference>
<reference evidence="2" key="1">
    <citation type="submission" date="2013-09" db="EMBL/GenBank/DDBJ databases">
        <title>Corchorus olitorius genome sequencing.</title>
        <authorList>
            <person name="Alam M."/>
            <person name="Haque M.S."/>
            <person name="Islam M.S."/>
            <person name="Emdad E.M."/>
            <person name="Islam M.M."/>
            <person name="Ahmed B."/>
            <person name="Halim A."/>
            <person name="Hossen Q.M.M."/>
            <person name="Hossain M.Z."/>
            <person name="Ahmed R."/>
            <person name="Khan M.M."/>
            <person name="Islam R."/>
            <person name="Rashid M.M."/>
            <person name="Khan S.A."/>
            <person name="Rahman M.S."/>
            <person name="Alam M."/>
            <person name="Yahiya A.S."/>
            <person name="Khan M.S."/>
            <person name="Azam M.S."/>
            <person name="Haque T."/>
            <person name="Lashkar M.Z.H."/>
            <person name="Akhand A.I."/>
            <person name="Morshed G."/>
            <person name="Roy S."/>
            <person name="Uddin K.S."/>
            <person name="Rabeya T."/>
            <person name="Hossain A.S."/>
            <person name="Chowdhury A."/>
            <person name="Snigdha A.R."/>
            <person name="Mortoza M.S."/>
            <person name="Matin S.A."/>
            <person name="Hoque S.M.E."/>
            <person name="Islam M.K."/>
            <person name="Roy D.K."/>
            <person name="Haider R."/>
            <person name="Moosa M.M."/>
            <person name="Elias S.M."/>
            <person name="Hasan A.M."/>
            <person name="Jahan S."/>
            <person name="Shafiuddin M."/>
            <person name="Mahmood N."/>
            <person name="Shommy N.S."/>
        </authorList>
    </citation>
    <scope>NUCLEOTIDE SEQUENCE [LARGE SCALE GENOMIC DNA]</scope>
    <source>
        <strain evidence="2">cv. O-4</strain>
    </source>
</reference>